<comment type="caution">
    <text evidence="1">The sequence shown here is derived from an EMBL/GenBank/DDBJ whole genome shotgun (WGS) entry which is preliminary data.</text>
</comment>
<dbReference type="Proteomes" id="UP001294444">
    <property type="component" value="Unassembled WGS sequence"/>
</dbReference>
<reference evidence="1" key="1">
    <citation type="submission" date="2023-10" db="EMBL/GenBank/DDBJ databases">
        <authorList>
            <person name="Guldener U."/>
        </authorList>
    </citation>
    <scope>NUCLEOTIDE SEQUENCE</scope>
    <source>
        <strain evidence="1">Mp4</strain>
    </source>
</reference>
<name>A0AAJ5C3U9_9BASI</name>
<gene>
    <name evidence="1" type="ORF">MEPE_01550</name>
</gene>
<evidence type="ECO:0000313" key="1">
    <source>
        <dbReference type="EMBL" id="SNX82844.1"/>
    </source>
</evidence>
<accession>A0AAJ5C3U9</accession>
<dbReference type="EMBL" id="OAPG01000003">
    <property type="protein sequence ID" value="SNX82844.1"/>
    <property type="molecule type" value="Genomic_DNA"/>
</dbReference>
<sequence>MKIFARLRGLVQRQSEHSWQYSAVAIGGYTADPRHFMDLGCKICRLLLRNDGSKVRRGRNVGCDWNKIIDTSRSEFYEKLKSKMRSISSEAATGSGVQHANQSYCARSVVFHVQYLCINAFEFQHRV</sequence>
<dbReference type="AlphaFoldDB" id="A0AAJ5C3U9"/>
<organism evidence="1 2">
    <name type="scientific">Melanopsichium pennsylvanicum</name>
    <dbReference type="NCBI Taxonomy" id="63383"/>
    <lineage>
        <taxon>Eukaryota</taxon>
        <taxon>Fungi</taxon>
        <taxon>Dikarya</taxon>
        <taxon>Basidiomycota</taxon>
        <taxon>Ustilaginomycotina</taxon>
        <taxon>Ustilaginomycetes</taxon>
        <taxon>Ustilaginales</taxon>
        <taxon>Ustilaginaceae</taxon>
        <taxon>Melanopsichium</taxon>
    </lineage>
</organism>
<protein>
    <submittedName>
        <fullName evidence="1">Uncharacterized protein</fullName>
    </submittedName>
</protein>
<proteinExistence type="predicted"/>
<keyword evidence="2" id="KW-1185">Reference proteome</keyword>
<evidence type="ECO:0000313" key="2">
    <source>
        <dbReference type="Proteomes" id="UP001294444"/>
    </source>
</evidence>